<protein>
    <submittedName>
        <fullName evidence="1">Uncharacterized protein</fullName>
    </submittedName>
</protein>
<reference evidence="1 2" key="1">
    <citation type="submission" date="2020-04" db="EMBL/GenBank/DDBJ databases">
        <title>Draft Whole-Genome sequence of Marichromatium bheemlicum DSM 18632, type strain.</title>
        <authorList>
            <person name="Kyndt J.A."/>
            <person name="Meyer T.E."/>
        </authorList>
    </citation>
    <scope>NUCLEOTIDE SEQUENCE [LARGE SCALE GENOMIC DNA]</scope>
    <source>
        <strain evidence="1 2">DSM 18632</strain>
    </source>
</reference>
<proteinExistence type="predicted"/>
<name>A0ABX1I861_9GAMM</name>
<organism evidence="1 2">
    <name type="scientific">Marichromatium bheemlicum</name>
    <dbReference type="NCBI Taxonomy" id="365339"/>
    <lineage>
        <taxon>Bacteria</taxon>
        <taxon>Pseudomonadati</taxon>
        <taxon>Pseudomonadota</taxon>
        <taxon>Gammaproteobacteria</taxon>
        <taxon>Chromatiales</taxon>
        <taxon>Chromatiaceae</taxon>
        <taxon>Marichromatium</taxon>
    </lineage>
</organism>
<evidence type="ECO:0000313" key="1">
    <source>
        <dbReference type="EMBL" id="NKN33744.1"/>
    </source>
</evidence>
<dbReference type="RefSeq" id="WP_168669602.1">
    <property type="nucleotide sequence ID" value="NZ_JAAXKX010000015.1"/>
</dbReference>
<gene>
    <name evidence="1" type="ORF">HF203_10965</name>
</gene>
<comment type="caution">
    <text evidence="1">The sequence shown here is derived from an EMBL/GenBank/DDBJ whole genome shotgun (WGS) entry which is preliminary data.</text>
</comment>
<keyword evidence="2" id="KW-1185">Reference proteome</keyword>
<evidence type="ECO:0000313" key="2">
    <source>
        <dbReference type="Proteomes" id="UP000740754"/>
    </source>
</evidence>
<sequence>MATMRTPRHQALIYGLGLVAPGSMPVGLRPSEAPFRFAGEIEGAAPHRLGTETPGLAIRLELLDTSVRQRRALEALFGVPVLSRIPPLKPYGVEGISADRAVDHLLAEESR</sequence>
<dbReference type="Proteomes" id="UP000740754">
    <property type="component" value="Unassembled WGS sequence"/>
</dbReference>
<accession>A0ABX1I861</accession>
<dbReference type="EMBL" id="JAAXKX010000015">
    <property type="protein sequence ID" value="NKN33744.1"/>
    <property type="molecule type" value="Genomic_DNA"/>
</dbReference>